<gene>
    <name evidence="3" type="ORF">KYD98_14100</name>
</gene>
<dbReference type="PROSITE" id="PS50005">
    <property type="entry name" value="TPR"/>
    <property type="match status" value="1"/>
</dbReference>
<evidence type="ECO:0000256" key="1">
    <source>
        <dbReference type="PROSITE-ProRule" id="PRU00339"/>
    </source>
</evidence>
<sequence>MEKINKTSFLQKISKFYKRLCKKYNYFSSIITIILTMALTMGIVITTKNIMTTDEVVSIAINSAEEAFYNKKYDVAIEEYQKLQEKSQWPLQNLKIAEIYSIKCDYVKSNELLSKVYEARNKAITNIDKKELQECSDDELTNELVVTYFMNGESKKALEYGEVFLKENSNNKELLNTIFNIYIMNNQPDKAKEIVNNYPNEDLTVDELTILARMNMLTGNWENGLKLLEDAWNKDNSEIMILDVIEQVYSYDKDEFVKKLSELEKKNSDKEFFKVCLAKVYSMSKESAQKSIEMIKKISDKIEDKRMIKLIEYKAYKNIGQEEPQKVLQEILNDNSESFIDLYIASLYSYENGDCKAALNYANKSILVNKNYSNVYGILIPDIMIKEAKGEELKLEVIEPFFRISLNKELFNPSVVLNIAQYYSDVIKDSNKALQYYDIAAKMNPKNAEIYYNSALIKINNQRENEAIELLNKSIKLDDKTSKYYRTLGTLYLNKGKNEEAIKAIRKSYDIDKNDILTLNNAGYYYITVEKDADRALANFKGAYEGINEKIDNKTKEIITDNYNRIKNYKKGDKNGSIISQFKLVQ</sequence>
<dbReference type="SUPFAM" id="SSF48452">
    <property type="entry name" value="TPR-like"/>
    <property type="match status" value="1"/>
</dbReference>
<evidence type="ECO:0000313" key="3">
    <source>
        <dbReference type="EMBL" id="MBW6411221.1"/>
    </source>
</evidence>
<dbReference type="EMBL" id="JAHXPT010000012">
    <property type="protein sequence ID" value="MBW6411221.1"/>
    <property type="molecule type" value="Genomic_DNA"/>
</dbReference>
<organism evidence="3 4">
    <name type="scientific">Clostridium weizhouense</name>
    <dbReference type="NCBI Taxonomy" id="2859781"/>
    <lineage>
        <taxon>Bacteria</taxon>
        <taxon>Bacillati</taxon>
        <taxon>Bacillota</taxon>
        <taxon>Clostridia</taxon>
        <taxon>Eubacteriales</taxon>
        <taxon>Clostridiaceae</taxon>
        <taxon>Clostridium</taxon>
    </lineage>
</organism>
<feature type="repeat" description="TPR" evidence="1">
    <location>
        <begin position="482"/>
        <end position="515"/>
    </location>
</feature>
<evidence type="ECO:0000256" key="2">
    <source>
        <dbReference type="SAM" id="Phobius"/>
    </source>
</evidence>
<protein>
    <recommendedName>
        <fullName evidence="5">Tetratricopeptide repeat protein</fullName>
    </recommendedName>
</protein>
<dbReference type="RefSeq" id="WP_219780686.1">
    <property type="nucleotide sequence ID" value="NZ_JAHXPT010000012.1"/>
</dbReference>
<keyword evidence="2" id="KW-0812">Transmembrane</keyword>
<dbReference type="InterPro" id="IPR011990">
    <property type="entry name" value="TPR-like_helical_dom_sf"/>
</dbReference>
<keyword evidence="1" id="KW-0802">TPR repeat</keyword>
<feature type="transmembrane region" description="Helical" evidence="2">
    <location>
        <begin position="24"/>
        <end position="45"/>
    </location>
</feature>
<dbReference type="Proteomes" id="UP001519921">
    <property type="component" value="Unassembled WGS sequence"/>
</dbReference>
<keyword evidence="2" id="KW-0472">Membrane</keyword>
<comment type="caution">
    <text evidence="3">The sequence shown here is derived from an EMBL/GenBank/DDBJ whole genome shotgun (WGS) entry which is preliminary data.</text>
</comment>
<proteinExistence type="predicted"/>
<accession>A0ABS7AS40</accession>
<evidence type="ECO:0008006" key="5">
    <source>
        <dbReference type="Google" id="ProtNLM"/>
    </source>
</evidence>
<dbReference type="Gene3D" id="1.25.40.10">
    <property type="entry name" value="Tetratricopeptide repeat domain"/>
    <property type="match status" value="2"/>
</dbReference>
<dbReference type="SUPFAM" id="SSF81901">
    <property type="entry name" value="HCP-like"/>
    <property type="match status" value="1"/>
</dbReference>
<dbReference type="PANTHER" id="PTHR12558">
    <property type="entry name" value="CELL DIVISION CYCLE 16,23,27"/>
    <property type="match status" value="1"/>
</dbReference>
<dbReference type="PANTHER" id="PTHR12558:SF13">
    <property type="entry name" value="CELL DIVISION CYCLE PROTEIN 27 HOMOLOG"/>
    <property type="match status" value="1"/>
</dbReference>
<keyword evidence="4" id="KW-1185">Reference proteome</keyword>
<dbReference type="Pfam" id="PF13181">
    <property type="entry name" value="TPR_8"/>
    <property type="match status" value="2"/>
</dbReference>
<dbReference type="SMART" id="SM00028">
    <property type="entry name" value="TPR"/>
    <property type="match status" value="3"/>
</dbReference>
<reference evidence="3 4" key="1">
    <citation type="submission" date="2021-07" db="EMBL/GenBank/DDBJ databases">
        <title>Clostridium weizhouense sp. nov., an anaerobic bacterium isolated from activated sludge of Petroleum wastewater.</title>
        <authorList>
            <person name="Li Q."/>
        </authorList>
    </citation>
    <scope>NUCLEOTIDE SEQUENCE [LARGE SCALE GENOMIC DNA]</scope>
    <source>
        <strain evidence="3 4">YB-6</strain>
    </source>
</reference>
<dbReference type="InterPro" id="IPR019734">
    <property type="entry name" value="TPR_rpt"/>
</dbReference>
<name>A0ABS7AS40_9CLOT</name>
<evidence type="ECO:0000313" key="4">
    <source>
        <dbReference type="Proteomes" id="UP001519921"/>
    </source>
</evidence>
<keyword evidence="2" id="KW-1133">Transmembrane helix</keyword>